<reference evidence="3 4" key="1">
    <citation type="submission" date="2019-10" db="EMBL/GenBank/DDBJ databases">
        <title>Whole-genome sequence of the purple nonsulfur photosynthetic bacterium Rhodocyclus tenuis.</title>
        <authorList>
            <person name="Kyndt J.A."/>
            <person name="Meyer T.E."/>
        </authorList>
    </citation>
    <scope>NUCLEOTIDE SEQUENCE [LARGE SCALE GENOMIC DNA]</scope>
    <source>
        <strain evidence="3 4">DSM 110</strain>
    </source>
</reference>
<gene>
    <name evidence="3" type="ORF">GHK24_00080</name>
</gene>
<accession>A0A6L5JT23</accession>
<sequence>MSNSMIMMGVTIKLFDQMSGGMRGIGQQVDGLRDKFKQMGSAGRNAMATGFLAGGTLMKSVSAFSDLEDASMRLKVTMTDRDGLTGAFEKVNALAIKLGNLLPGTSADFLNMMAALKAQGITDDSILGGVGEAAARMAVLLKKTPEEMGVFAAKLKTALGVADSDMLKFMDTIQRTYFQGVDATEMMYAFARSGGALKTLGQQGLAAGKALAPLYALWVKGGLSGETVGTGFASISASLLDRSKVGKANALLSAHNMPTLKFTDKKGNFLGIENMVKEFDKLKGLSAERLNAVLKEIFGGGQDQQMIATLVKEGVDGYQKMVEAMDKQASLQKRTDMQLGTLKNLWDAASGTFTNTIAGFSGAMGDDLKNLADWFGKLSEAVGTWITQNPVLAQWLGRIALAFTGLAIGGGVAALALAGVGAAVGGLATVLLGVGGALASALTIVSAFGVFMLANPIVPAALLIGAAAGIIIDNWAPIKAFFVDLWEGVKNSFAGAIDWISSKMQTLANLLPGSGKGSSDWKLGDARPSAITPGGQDATVGGEIRVRVDQDGRVSSVAASTSNPRVPLNVDAGRTMVTP</sequence>
<evidence type="ECO:0000313" key="4">
    <source>
        <dbReference type="Proteomes" id="UP000480275"/>
    </source>
</evidence>
<evidence type="ECO:0000313" key="3">
    <source>
        <dbReference type="EMBL" id="MQY50181.1"/>
    </source>
</evidence>
<feature type="transmembrane region" description="Helical" evidence="1">
    <location>
        <begin position="430"/>
        <end position="451"/>
    </location>
</feature>
<feature type="transmembrane region" description="Helical" evidence="1">
    <location>
        <begin position="457"/>
        <end position="476"/>
    </location>
</feature>
<keyword evidence="1" id="KW-1133">Transmembrane helix</keyword>
<evidence type="ECO:0000259" key="2">
    <source>
        <dbReference type="Pfam" id="PF10145"/>
    </source>
</evidence>
<comment type="caution">
    <text evidence="3">The sequence shown here is derived from an EMBL/GenBank/DDBJ whole genome shotgun (WGS) entry which is preliminary data.</text>
</comment>
<feature type="domain" description="Phage tail tape measure protein" evidence="2">
    <location>
        <begin position="93"/>
        <end position="299"/>
    </location>
</feature>
<dbReference type="NCBIfam" id="TIGR01760">
    <property type="entry name" value="tape_meas_TP901"/>
    <property type="match status" value="1"/>
</dbReference>
<dbReference type="Pfam" id="PF10145">
    <property type="entry name" value="PhageMin_Tail"/>
    <property type="match status" value="1"/>
</dbReference>
<dbReference type="Proteomes" id="UP000480275">
    <property type="component" value="Unassembled WGS sequence"/>
</dbReference>
<dbReference type="EMBL" id="WIXJ01000001">
    <property type="protein sequence ID" value="MQY50181.1"/>
    <property type="molecule type" value="Genomic_DNA"/>
</dbReference>
<proteinExistence type="predicted"/>
<keyword evidence="1" id="KW-0812">Transmembrane</keyword>
<keyword evidence="1" id="KW-0472">Membrane</keyword>
<name>A0A6L5JT23_RHOTE</name>
<dbReference type="InterPro" id="IPR010090">
    <property type="entry name" value="Phage_tape_meas"/>
</dbReference>
<feature type="transmembrane region" description="Helical" evidence="1">
    <location>
        <begin position="395"/>
        <end position="418"/>
    </location>
</feature>
<dbReference type="OrthoDB" id="8019720at2"/>
<dbReference type="AlphaFoldDB" id="A0A6L5JT23"/>
<organism evidence="3 4">
    <name type="scientific">Rhodocyclus tenuis</name>
    <name type="common">Rhodospirillum tenue</name>
    <dbReference type="NCBI Taxonomy" id="1066"/>
    <lineage>
        <taxon>Bacteria</taxon>
        <taxon>Pseudomonadati</taxon>
        <taxon>Pseudomonadota</taxon>
        <taxon>Betaproteobacteria</taxon>
        <taxon>Rhodocyclales</taxon>
        <taxon>Rhodocyclaceae</taxon>
        <taxon>Rhodocyclus</taxon>
    </lineage>
</organism>
<evidence type="ECO:0000256" key="1">
    <source>
        <dbReference type="SAM" id="Phobius"/>
    </source>
</evidence>
<protein>
    <submittedName>
        <fullName evidence="3">Phage tail tape measure protein</fullName>
    </submittedName>
</protein>